<accession>A0A815VEG1</accession>
<feature type="non-terminal residue" evidence="2">
    <location>
        <position position="190"/>
    </location>
</feature>
<evidence type="ECO:0000313" key="2">
    <source>
        <dbReference type="EMBL" id="CAF1530976.1"/>
    </source>
</evidence>
<evidence type="ECO:0000313" key="3">
    <source>
        <dbReference type="Proteomes" id="UP000663864"/>
    </source>
</evidence>
<proteinExistence type="predicted"/>
<feature type="region of interest" description="Disordered" evidence="1">
    <location>
        <begin position="1"/>
        <end position="20"/>
    </location>
</feature>
<gene>
    <name evidence="2" type="ORF">ZHD862_LOCUS38736</name>
</gene>
<name>A0A815VEG1_9BILA</name>
<organism evidence="2 3">
    <name type="scientific">Rotaria sordida</name>
    <dbReference type="NCBI Taxonomy" id="392033"/>
    <lineage>
        <taxon>Eukaryota</taxon>
        <taxon>Metazoa</taxon>
        <taxon>Spiralia</taxon>
        <taxon>Gnathifera</taxon>
        <taxon>Rotifera</taxon>
        <taxon>Eurotatoria</taxon>
        <taxon>Bdelloidea</taxon>
        <taxon>Philodinida</taxon>
        <taxon>Philodinidae</taxon>
        <taxon>Rotaria</taxon>
    </lineage>
</organism>
<dbReference type="EMBL" id="CAJNOT010010586">
    <property type="protein sequence ID" value="CAF1530976.1"/>
    <property type="molecule type" value="Genomic_DNA"/>
</dbReference>
<evidence type="ECO:0000256" key="1">
    <source>
        <dbReference type="SAM" id="MobiDB-lite"/>
    </source>
</evidence>
<dbReference type="Proteomes" id="UP000663864">
    <property type="component" value="Unassembled WGS sequence"/>
</dbReference>
<reference evidence="2" key="1">
    <citation type="submission" date="2021-02" db="EMBL/GenBank/DDBJ databases">
        <authorList>
            <person name="Nowell W R."/>
        </authorList>
    </citation>
    <scope>NUCLEOTIDE SEQUENCE</scope>
</reference>
<protein>
    <submittedName>
        <fullName evidence="2">Uncharacterized protein</fullName>
    </submittedName>
</protein>
<dbReference type="AlphaFoldDB" id="A0A815VEG1"/>
<sequence>MNSELSEKTTPGQESLKAGNSTKQKQEIVIVIIVKDGNKELIAECLESLNKECAQHHVERSASFVDAFDYIKQLDANTAVILIVAGRSHENLKNELLHIGSLPHAIRNCFIYATENENTEKTTTSLIHYISGKRQLLSTIRDVLDALDASPIHAHSDEYTSVAVHESTFNKLVSAMKSMQVKHLGFTISS</sequence>
<comment type="caution">
    <text evidence="2">The sequence shown here is derived from an EMBL/GenBank/DDBJ whole genome shotgun (WGS) entry which is preliminary data.</text>
</comment>